<evidence type="ECO:0000256" key="4">
    <source>
        <dbReference type="PROSITE-ProRule" id="PRU00175"/>
    </source>
</evidence>
<evidence type="ECO:0000313" key="6">
    <source>
        <dbReference type="EMBL" id="KAG0534671.1"/>
    </source>
</evidence>
<dbReference type="Proteomes" id="UP000807115">
    <property type="component" value="Chromosome 4"/>
</dbReference>
<dbReference type="PANTHER" id="PTHR45969:SF25">
    <property type="entry name" value="OS02G0682300 PROTEIN"/>
    <property type="match status" value="1"/>
</dbReference>
<dbReference type="AlphaFoldDB" id="A0A921UMB3"/>
<organism evidence="6 7">
    <name type="scientific">Sorghum bicolor</name>
    <name type="common">Sorghum</name>
    <name type="synonym">Sorghum vulgare</name>
    <dbReference type="NCBI Taxonomy" id="4558"/>
    <lineage>
        <taxon>Eukaryota</taxon>
        <taxon>Viridiplantae</taxon>
        <taxon>Streptophyta</taxon>
        <taxon>Embryophyta</taxon>
        <taxon>Tracheophyta</taxon>
        <taxon>Spermatophyta</taxon>
        <taxon>Magnoliopsida</taxon>
        <taxon>Liliopsida</taxon>
        <taxon>Poales</taxon>
        <taxon>Poaceae</taxon>
        <taxon>PACMAD clade</taxon>
        <taxon>Panicoideae</taxon>
        <taxon>Andropogonodae</taxon>
        <taxon>Andropogoneae</taxon>
        <taxon>Sorghinae</taxon>
        <taxon>Sorghum</taxon>
    </lineage>
</organism>
<dbReference type="PANTHER" id="PTHR45969">
    <property type="entry name" value="RING ZINC FINGER PROTEIN-RELATED"/>
    <property type="match status" value="1"/>
</dbReference>
<dbReference type="InterPro" id="IPR013083">
    <property type="entry name" value="Znf_RING/FYVE/PHD"/>
</dbReference>
<dbReference type="Gramene" id="EES05726">
    <property type="protein sequence ID" value="EES05726"/>
    <property type="gene ID" value="SORBI_3004G280900"/>
</dbReference>
<feature type="domain" description="RING-type" evidence="5">
    <location>
        <begin position="112"/>
        <end position="155"/>
    </location>
</feature>
<evidence type="ECO:0000256" key="2">
    <source>
        <dbReference type="ARBA" id="ARBA00022771"/>
    </source>
</evidence>
<evidence type="ECO:0000256" key="3">
    <source>
        <dbReference type="ARBA" id="ARBA00022833"/>
    </source>
</evidence>
<reference evidence="6" key="1">
    <citation type="journal article" date="2019" name="BMC Genomics">
        <title>A new reference genome for Sorghum bicolor reveals high levels of sequence similarity between sweet and grain genotypes: implications for the genetics of sugar metabolism.</title>
        <authorList>
            <person name="Cooper E.A."/>
            <person name="Brenton Z.W."/>
            <person name="Flinn B.S."/>
            <person name="Jenkins J."/>
            <person name="Shu S."/>
            <person name="Flowers D."/>
            <person name="Luo F."/>
            <person name="Wang Y."/>
            <person name="Xia P."/>
            <person name="Barry K."/>
            <person name="Daum C."/>
            <person name="Lipzen A."/>
            <person name="Yoshinaga Y."/>
            <person name="Schmutz J."/>
            <person name="Saski C."/>
            <person name="Vermerris W."/>
            <person name="Kresovich S."/>
        </authorList>
    </citation>
    <scope>NUCLEOTIDE SEQUENCE</scope>
</reference>
<protein>
    <recommendedName>
        <fullName evidence="5">RING-type domain-containing protein</fullName>
    </recommendedName>
</protein>
<accession>A0A921UMB3</accession>
<sequence length="179" mass="19638">MGFPLVCYCLPIPKPIIVFCRVLSTIRDAVLLMLAVVGLCRFPHVDAAARGRGTADAAHHQPEEVKSRLPAVEYAQLLAEQQQPALSSSAGAHTACQQCRDHEGGGEDAPACIVCLETLEATDEVRRLGNCAHAFHRACIDRWIDLGRATCPLCRSDLLPRPPVRARLGRLARRLTRVW</sequence>
<comment type="caution">
    <text evidence="6">The sequence shown here is derived from an EMBL/GenBank/DDBJ whole genome shotgun (WGS) entry which is preliminary data.</text>
</comment>
<name>A0A921UMB3_SORBI</name>
<dbReference type="SMART" id="SM00184">
    <property type="entry name" value="RING"/>
    <property type="match status" value="1"/>
</dbReference>
<dbReference type="PROSITE" id="PS50089">
    <property type="entry name" value="ZF_RING_2"/>
    <property type="match status" value="1"/>
</dbReference>
<dbReference type="KEGG" id="sbi:8076028"/>
<evidence type="ECO:0000256" key="1">
    <source>
        <dbReference type="ARBA" id="ARBA00022723"/>
    </source>
</evidence>
<dbReference type="OMA" id="CQQCRDH"/>
<dbReference type="GO" id="GO:0008270">
    <property type="term" value="F:zinc ion binding"/>
    <property type="evidence" value="ECO:0007669"/>
    <property type="project" value="UniProtKB-KW"/>
</dbReference>
<evidence type="ECO:0000259" key="5">
    <source>
        <dbReference type="PROSITE" id="PS50089"/>
    </source>
</evidence>
<keyword evidence="3" id="KW-0862">Zinc</keyword>
<evidence type="ECO:0000313" key="7">
    <source>
        <dbReference type="Proteomes" id="UP000807115"/>
    </source>
</evidence>
<dbReference type="EMBL" id="CM027683">
    <property type="protein sequence ID" value="KAG0534671.1"/>
    <property type="molecule type" value="Genomic_DNA"/>
</dbReference>
<dbReference type="SUPFAM" id="SSF57850">
    <property type="entry name" value="RING/U-box"/>
    <property type="match status" value="1"/>
</dbReference>
<gene>
    <name evidence="6" type="ORF">BDA96_04G299300</name>
</gene>
<reference evidence="6" key="2">
    <citation type="submission" date="2020-10" db="EMBL/GenBank/DDBJ databases">
        <authorList>
            <person name="Cooper E.A."/>
            <person name="Brenton Z.W."/>
            <person name="Flinn B.S."/>
            <person name="Jenkins J."/>
            <person name="Shu S."/>
            <person name="Flowers D."/>
            <person name="Luo F."/>
            <person name="Wang Y."/>
            <person name="Xia P."/>
            <person name="Barry K."/>
            <person name="Daum C."/>
            <person name="Lipzen A."/>
            <person name="Yoshinaga Y."/>
            <person name="Schmutz J."/>
            <person name="Saski C."/>
            <person name="Vermerris W."/>
            <person name="Kresovich S."/>
        </authorList>
    </citation>
    <scope>NUCLEOTIDE SEQUENCE</scope>
</reference>
<keyword evidence="1" id="KW-0479">Metal-binding</keyword>
<dbReference type="Pfam" id="PF13639">
    <property type="entry name" value="zf-RING_2"/>
    <property type="match status" value="1"/>
</dbReference>
<dbReference type="OrthoDB" id="8062037at2759"/>
<dbReference type="Gene3D" id="3.30.40.10">
    <property type="entry name" value="Zinc/RING finger domain, C3HC4 (zinc finger)"/>
    <property type="match status" value="1"/>
</dbReference>
<proteinExistence type="predicted"/>
<keyword evidence="2 4" id="KW-0863">Zinc-finger</keyword>
<dbReference type="InterPro" id="IPR001841">
    <property type="entry name" value="Znf_RING"/>
</dbReference>